<feature type="chain" id="PRO_5018683381" description="Secreted protein" evidence="1">
    <location>
        <begin position="21"/>
        <end position="114"/>
    </location>
</feature>
<reference evidence="2" key="1">
    <citation type="submission" date="2018-11" db="EMBL/GenBank/DDBJ databases">
        <authorList>
            <consortium name="Pathogen Informatics"/>
        </authorList>
    </citation>
    <scope>NUCLEOTIDE SEQUENCE</scope>
</reference>
<evidence type="ECO:0000256" key="1">
    <source>
        <dbReference type="SAM" id="SignalP"/>
    </source>
</evidence>
<feature type="non-terminal residue" evidence="2">
    <location>
        <position position="114"/>
    </location>
</feature>
<dbReference type="EMBL" id="CAAALY010117592">
    <property type="protein sequence ID" value="VEL30991.1"/>
    <property type="molecule type" value="Genomic_DNA"/>
</dbReference>
<keyword evidence="3" id="KW-1185">Reference proteome</keyword>
<evidence type="ECO:0008006" key="4">
    <source>
        <dbReference type="Google" id="ProtNLM"/>
    </source>
</evidence>
<sequence length="114" mass="12728">MSVLVYFCQCVSFFLPFSSASLPLDAVGRRQAWLLSRPNLLPRSLALQPVTLFRQLANPARLWQAFDVGRGSSCSVSPFHTSTRQQPTCPPRRKQVTISPSLLPVVLTHTHTHT</sequence>
<protein>
    <recommendedName>
        <fullName evidence="4">Secreted protein</fullName>
    </recommendedName>
</protein>
<dbReference type="AlphaFoldDB" id="A0A3S5FFC9"/>
<evidence type="ECO:0000313" key="2">
    <source>
        <dbReference type="EMBL" id="VEL30991.1"/>
    </source>
</evidence>
<dbReference type="Proteomes" id="UP000784294">
    <property type="component" value="Unassembled WGS sequence"/>
</dbReference>
<name>A0A3S5FFC9_9PLAT</name>
<gene>
    <name evidence="2" type="ORF">PXEA_LOCUS24431</name>
</gene>
<proteinExistence type="predicted"/>
<comment type="caution">
    <text evidence="2">The sequence shown here is derived from an EMBL/GenBank/DDBJ whole genome shotgun (WGS) entry which is preliminary data.</text>
</comment>
<keyword evidence="1" id="KW-0732">Signal</keyword>
<feature type="signal peptide" evidence="1">
    <location>
        <begin position="1"/>
        <end position="20"/>
    </location>
</feature>
<accession>A0A3S5FFC9</accession>
<evidence type="ECO:0000313" key="3">
    <source>
        <dbReference type="Proteomes" id="UP000784294"/>
    </source>
</evidence>
<organism evidence="2 3">
    <name type="scientific">Protopolystoma xenopodis</name>
    <dbReference type="NCBI Taxonomy" id="117903"/>
    <lineage>
        <taxon>Eukaryota</taxon>
        <taxon>Metazoa</taxon>
        <taxon>Spiralia</taxon>
        <taxon>Lophotrochozoa</taxon>
        <taxon>Platyhelminthes</taxon>
        <taxon>Monogenea</taxon>
        <taxon>Polyopisthocotylea</taxon>
        <taxon>Polystomatidea</taxon>
        <taxon>Polystomatidae</taxon>
        <taxon>Protopolystoma</taxon>
    </lineage>
</organism>